<proteinExistence type="predicted"/>
<keyword evidence="2 4" id="KW-0472">Membrane</keyword>
<evidence type="ECO:0000313" key="6">
    <source>
        <dbReference type="EMBL" id="KEY91340.1"/>
    </source>
</evidence>
<evidence type="ECO:0000256" key="2">
    <source>
        <dbReference type="ARBA" id="ARBA00023136"/>
    </source>
</evidence>
<dbReference type="EMBL" id="JGVK01000014">
    <property type="protein sequence ID" value="KEY91340.1"/>
    <property type="molecule type" value="Genomic_DNA"/>
</dbReference>
<reference evidence="6 7" key="1">
    <citation type="submission" date="2014-03" db="EMBL/GenBank/DDBJ databases">
        <title>Selection and divergence in the genomes of co-occurring obligate luminous symbionts with specific hosts.</title>
        <authorList>
            <person name="Hendry T.A."/>
            <person name="de Wet J.R."/>
            <person name="Dunlap P.V."/>
        </authorList>
    </citation>
    <scope>NUCLEOTIDE SEQUENCE [LARGE SCALE GENOMIC DNA]</scope>
    <source>
        <strain evidence="6 7">Ppalp.1</strain>
    </source>
</reference>
<dbReference type="PANTHER" id="PTHR30329:SF21">
    <property type="entry name" value="LIPOPROTEIN YIAD-RELATED"/>
    <property type="match status" value="1"/>
</dbReference>
<dbReference type="SUPFAM" id="SSF103088">
    <property type="entry name" value="OmpA-like"/>
    <property type="match status" value="1"/>
</dbReference>
<dbReference type="Pfam" id="PF00691">
    <property type="entry name" value="OmpA"/>
    <property type="match status" value="1"/>
</dbReference>
<dbReference type="eggNOG" id="COG2885">
    <property type="taxonomic scope" value="Bacteria"/>
</dbReference>
<sequence>MKYLSLLILLSLTSCILPDTVLKKDVLHTAPKNIRQLINCDSQFVLNLKGPTIQKDMLAFISLQNFLNKNEISHEILTGKHMMIKLKDIIQFERGSEKVSKGYLSRLNLIGKHLSKNRKIDTIVSGHTDNTGSIILNDALSLRRAQEVKEILTFNNGVSADSIFTLGYGKHIPLCKNKTKIGKACNRRAEIFFISSND</sequence>
<dbReference type="InterPro" id="IPR050330">
    <property type="entry name" value="Bact_OuterMem_StrucFunc"/>
</dbReference>
<keyword evidence="7" id="KW-1185">Reference proteome</keyword>
<evidence type="ECO:0000256" key="3">
    <source>
        <dbReference type="ARBA" id="ARBA00023237"/>
    </source>
</evidence>
<dbReference type="InterPro" id="IPR006664">
    <property type="entry name" value="OMP_bac"/>
</dbReference>
<evidence type="ECO:0000256" key="4">
    <source>
        <dbReference type="PROSITE-ProRule" id="PRU00473"/>
    </source>
</evidence>
<comment type="caution">
    <text evidence="6">The sequence shown here is derived from an EMBL/GenBank/DDBJ whole genome shotgun (WGS) entry which is preliminary data.</text>
</comment>
<feature type="domain" description="OmpA-like" evidence="5">
    <location>
        <begin position="79"/>
        <end position="197"/>
    </location>
</feature>
<dbReference type="PRINTS" id="PR01021">
    <property type="entry name" value="OMPADOMAIN"/>
</dbReference>
<dbReference type="PROSITE" id="PS51123">
    <property type="entry name" value="OMPA_2"/>
    <property type="match status" value="1"/>
</dbReference>
<dbReference type="PROSITE" id="PS51257">
    <property type="entry name" value="PROKAR_LIPOPROTEIN"/>
    <property type="match status" value="1"/>
</dbReference>
<keyword evidence="3" id="KW-0998">Cell outer membrane</keyword>
<dbReference type="CDD" id="cd07185">
    <property type="entry name" value="OmpA_C-like"/>
    <property type="match status" value="1"/>
</dbReference>
<dbReference type="AlphaFoldDB" id="A0A084CNG1"/>
<dbReference type="Gene3D" id="3.30.1330.60">
    <property type="entry name" value="OmpA-like domain"/>
    <property type="match status" value="1"/>
</dbReference>
<dbReference type="STRING" id="1179155.CF67_21004"/>
<accession>A0A084CNG1</accession>
<gene>
    <name evidence="6" type="ORF">CF67_21004</name>
</gene>
<organism evidence="6 7">
    <name type="scientific">Candidatus Photodesmus blepharonis</name>
    <dbReference type="NCBI Taxonomy" id="1179155"/>
    <lineage>
        <taxon>Bacteria</taxon>
        <taxon>Pseudomonadati</taxon>
        <taxon>Pseudomonadota</taxon>
        <taxon>Gammaproteobacteria</taxon>
        <taxon>Vibrionales</taxon>
        <taxon>Vibrionaceae</taxon>
        <taxon>Candidatus Photodesmus</taxon>
    </lineage>
</organism>
<name>A0A084CNG1_9GAMM</name>
<dbReference type="InterPro" id="IPR006665">
    <property type="entry name" value="OmpA-like"/>
</dbReference>
<evidence type="ECO:0000313" key="7">
    <source>
        <dbReference type="Proteomes" id="UP000053784"/>
    </source>
</evidence>
<evidence type="ECO:0000259" key="5">
    <source>
        <dbReference type="PROSITE" id="PS51123"/>
    </source>
</evidence>
<dbReference type="RefSeq" id="WP_034413913.1">
    <property type="nucleotide sequence ID" value="NZ_JGVK01000014.1"/>
</dbReference>
<evidence type="ECO:0000256" key="1">
    <source>
        <dbReference type="ARBA" id="ARBA00004442"/>
    </source>
</evidence>
<dbReference type="GO" id="GO:0009279">
    <property type="term" value="C:cell outer membrane"/>
    <property type="evidence" value="ECO:0007669"/>
    <property type="project" value="UniProtKB-SubCell"/>
</dbReference>
<dbReference type="PANTHER" id="PTHR30329">
    <property type="entry name" value="STATOR ELEMENT OF FLAGELLAR MOTOR COMPLEX"/>
    <property type="match status" value="1"/>
</dbReference>
<protein>
    <submittedName>
        <fullName evidence="6">Outer membrane protein</fullName>
    </submittedName>
</protein>
<dbReference type="InterPro" id="IPR036737">
    <property type="entry name" value="OmpA-like_sf"/>
</dbReference>
<dbReference type="Proteomes" id="UP000053784">
    <property type="component" value="Unassembled WGS sequence"/>
</dbReference>
<comment type="subcellular location">
    <subcellularLocation>
        <location evidence="1">Cell outer membrane</location>
    </subcellularLocation>
</comment>
<dbReference type="OrthoDB" id="9782229at2"/>